<feature type="compositionally biased region" description="Polar residues" evidence="1">
    <location>
        <begin position="109"/>
        <end position="123"/>
    </location>
</feature>
<feature type="compositionally biased region" description="Low complexity" evidence="1">
    <location>
        <begin position="199"/>
        <end position="216"/>
    </location>
</feature>
<dbReference type="GeneID" id="25910773"/>
<dbReference type="EMBL" id="KQ242786">
    <property type="protein sequence ID" value="KNC77267.1"/>
    <property type="molecule type" value="Genomic_DNA"/>
</dbReference>
<dbReference type="AlphaFoldDB" id="A0A0L0FKG3"/>
<evidence type="ECO:0000256" key="1">
    <source>
        <dbReference type="SAM" id="MobiDB-lite"/>
    </source>
</evidence>
<evidence type="ECO:0000313" key="2">
    <source>
        <dbReference type="EMBL" id="KNC77267.1"/>
    </source>
</evidence>
<feature type="region of interest" description="Disordered" evidence="1">
    <location>
        <begin position="293"/>
        <end position="321"/>
    </location>
</feature>
<dbReference type="RefSeq" id="XP_014151169.1">
    <property type="nucleotide sequence ID" value="XM_014295694.1"/>
</dbReference>
<evidence type="ECO:0000313" key="3">
    <source>
        <dbReference type="Proteomes" id="UP000054560"/>
    </source>
</evidence>
<organism evidence="2 3">
    <name type="scientific">Sphaeroforma arctica JP610</name>
    <dbReference type="NCBI Taxonomy" id="667725"/>
    <lineage>
        <taxon>Eukaryota</taxon>
        <taxon>Ichthyosporea</taxon>
        <taxon>Ichthyophonida</taxon>
        <taxon>Sphaeroforma</taxon>
    </lineage>
</organism>
<dbReference type="Proteomes" id="UP000054560">
    <property type="component" value="Unassembled WGS sequence"/>
</dbReference>
<feature type="region of interest" description="Disordered" evidence="1">
    <location>
        <begin position="195"/>
        <end position="239"/>
    </location>
</feature>
<reference evidence="2 3" key="1">
    <citation type="submission" date="2011-02" db="EMBL/GenBank/DDBJ databases">
        <title>The Genome Sequence of Sphaeroforma arctica JP610.</title>
        <authorList>
            <consortium name="The Broad Institute Genome Sequencing Platform"/>
            <person name="Russ C."/>
            <person name="Cuomo C."/>
            <person name="Young S.K."/>
            <person name="Zeng Q."/>
            <person name="Gargeya S."/>
            <person name="Alvarado L."/>
            <person name="Berlin A."/>
            <person name="Chapman S.B."/>
            <person name="Chen Z."/>
            <person name="Freedman E."/>
            <person name="Gellesch M."/>
            <person name="Goldberg J."/>
            <person name="Griggs A."/>
            <person name="Gujja S."/>
            <person name="Heilman E."/>
            <person name="Heiman D."/>
            <person name="Howarth C."/>
            <person name="Mehta T."/>
            <person name="Neiman D."/>
            <person name="Pearson M."/>
            <person name="Roberts A."/>
            <person name="Saif S."/>
            <person name="Shea T."/>
            <person name="Shenoy N."/>
            <person name="Sisk P."/>
            <person name="Stolte C."/>
            <person name="Sykes S."/>
            <person name="White J."/>
            <person name="Yandava C."/>
            <person name="Burger G."/>
            <person name="Gray M.W."/>
            <person name="Holland P.W.H."/>
            <person name="King N."/>
            <person name="Lang F.B.F."/>
            <person name="Roger A.J."/>
            <person name="Ruiz-Trillo I."/>
            <person name="Haas B."/>
            <person name="Nusbaum C."/>
            <person name="Birren B."/>
        </authorList>
    </citation>
    <scope>NUCLEOTIDE SEQUENCE [LARGE SCALE GENOMIC DNA]</scope>
    <source>
        <strain evidence="2 3">JP610</strain>
    </source>
</reference>
<proteinExistence type="predicted"/>
<keyword evidence="3" id="KW-1185">Reference proteome</keyword>
<gene>
    <name evidence="2" type="ORF">SARC_10269</name>
</gene>
<feature type="region of interest" description="Disordered" evidence="1">
    <location>
        <begin position="71"/>
        <end position="173"/>
    </location>
</feature>
<protein>
    <submittedName>
        <fullName evidence="2">Uncharacterized protein</fullName>
    </submittedName>
</protein>
<sequence length="482" mass="53788">MVLSAGMASIRRVLGRGKVVADLDQLSPISPMQCKKDSVVTIERIDKVKNKRTDEASSKLKQFLHQISLEQNSSSGLSTKKRKNVSPNRSKSMYARQNMETGDVAGLSREQSLTPESKSQVLTDVNKRPRRNIRSIQRSKSMCERSSSSAIARLSTKNNKPGSEAVEVGPESLSERISSKSIKVIAGNCNDKTVVQANSSVSPPESSTYSSTTGTPRSRKSPIYLLKGRKSRGSSRYAQRGEQVYIVPLSGFDQGVDNHHGDDVAFSGKNVTSLGNATISNLKTLRRRSESLTDPWEKVNQSSMERRRTNSLPESHGVKKSTEVMRQCKKKMHTPDYNNGDTNQEVALHSMRCPTDALVFSRTIKSPPVRRRADRKTTLSVGSYDLASQYSDEYKTAVNKKRVRICPFTATVQTYGVQIYDRTVPVDRESLWGRMDIYTELMDYKINGMDVHPSSRDNMNFHLNSVSGRQKTILINLLAGLR</sequence>
<accession>A0A0L0FKG3</accession>
<name>A0A0L0FKG3_9EUKA</name>